<dbReference type="RefSeq" id="WP_068993824.1">
    <property type="nucleotide sequence ID" value="NZ_BMJN01000010.1"/>
</dbReference>
<comment type="subcellular location">
    <subcellularLocation>
        <location evidence="1">Cell membrane</location>
        <topology evidence="1">Multi-pass membrane protein</topology>
    </subcellularLocation>
</comment>
<dbReference type="GO" id="GO:0022857">
    <property type="term" value="F:transmembrane transporter activity"/>
    <property type="evidence" value="ECO:0007669"/>
    <property type="project" value="InterPro"/>
</dbReference>
<proteinExistence type="predicted"/>
<dbReference type="GO" id="GO:0005886">
    <property type="term" value="C:plasma membrane"/>
    <property type="evidence" value="ECO:0007669"/>
    <property type="project" value="UniProtKB-SubCell"/>
</dbReference>
<feature type="transmembrane region" description="Helical" evidence="6">
    <location>
        <begin position="248"/>
        <end position="266"/>
    </location>
</feature>
<evidence type="ECO:0000259" key="7">
    <source>
        <dbReference type="PROSITE" id="PS50850"/>
    </source>
</evidence>
<dbReference type="InterPro" id="IPR053160">
    <property type="entry name" value="MFS_DHA3_Transporter"/>
</dbReference>
<evidence type="ECO:0000256" key="5">
    <source>
        <dbReference type="ARBA" id="ARBA00023136"/>
    </source>
</evidence>
<feature type="domain" description="Major facilitator superfamily (MFS) profile" evidence="7">
    <location>
        <begin position="1"/>
        <end position="389"/>
    </location>
</feature>
<dbReference type="Gene3D" id="1.20.1250.20">
    <property type="entry name" value="MFS general substrate transporter like domains"/>
    <property type="match status" value="1"/>
</dbReference>
<dbReference type="SUPFAM" id="SSF103473">
    <property type="entry name" value="MFS general substrate transporter"/>
    <property type="match status" value="1"/>
</dbReference>
<feature type="transmembrane region" description="Helical" evidence="6">
    <location>
        <begin position="278"/>
        <end position="295"/>
    </location>
</feature>
<dbReference type="PANTHER" id="PTHR23530:SF1">
    <property type="entry name" value="PERMEASE, MAJOR FACILITATOR SUPERFAMILY-RELATED"/>
    <property type="match status" value="1"/>
</dbReference>
<dbReference type="OrthoDB" id="9816124at2"/>
<organism evidence="8 9">
    <name type="scientific">Streptococcus himalayensis</name>
    <dbReference type="NCBI Taxonomy" id="1888195"/>
    <lineage>
        <taxon>Bacteria</taxon>
        <taxon>Bacillati</taxon>
        <taxon>Bacillota</taxon>
        <taxon>Bacilli</taxon>
        <taxon>Lactobacillales</taxon>
        <taxon>Streptococcaceae</taxon>
        <taxon>Streptococcus</taxon>
    </lineage>
</organism>
<dbReference type="InterPro" id="IPR036259">
    <property type="entry name" value="MFS_trans_sf"/>
</dbReference>
<evidence type="ECO:0000313" key="8">
    <source>
        <dbReference type="EMBL" id="GGE29518.1"/>
    </source>
</evidence>
<keyword evidence="5 6" id="KW-0472">Membrane</keyword>
<protein>
    <submittedName>
        <fullName evidence="8">MFS transporter</fullName>
    </submittedName>
</protein>
<feature type="transmembrane region" description="Helical" evidence="6">
    <location>
        <begin position="301"/>
        <end position="319"/>
    </location>
</feature>
<dbReference type="Proteomes" id="UP000660801">
    <property type="component" value="Unassembled WGS sequence"/>
</dbReference>
<keyword evidence="4 6" id="KW-1133">Transmembrane helix</keyword>
<reference evidence="8" key="2">
    <citation type="submission" date="2020-09" db="EMBL/GenBank/DDBJ databases">
        <authorList>
            <person name="Sun Q."/>
            <person name="Zhou Y."/>
        </authorList>
    </citation>
    <scope>NUCLEOTIDE SEQUENCE</scope>
    <source>
        <strain evidence="8">CGMCC 1.15533</strain>
    </source>
</reference>
<feature type="transmembrane region" description="Helical" evidence="6">
    <location>
        <begin position="67"/>
        <end position="88"/>
    </location>
</feature>
<evidence type="ECO:0000313" key="9">
    <source>
        <dbReference type="Proteomes" id="UP000660801"/>
    </source>
</evidence>
<comment type="caution">
    <text evidence="8">The sequence shown here is derived from an EMBL/GenBank/DDBJ whole genome shotgun (WGS) entry which is preliminary data.</text>
</comment>
<keyword evidence="3 6" id="KW-0812">Transmembrane</keyword>
<feature type="transmembrane region" description="Helical" evidence="6">
    <location>
        <begin position="366"/>
        <end position="388"/>
    </location>
</feature>
<evidence type="ECO:0000256" key="1">
    <source>
        <dbReference type="ARBA" id="ARBA00004651"/>
    </source>
</evidence>
<name>A0A917A5Z3_9STRE</name>
<dbReference type="PROSITE" id="PS50850">
    <property type="entry name" value="MFS"/>
    <property type="match status" value="1"/>
</dbReference>
<feature type="transmembrane region" description="Helical" evidence="6">
    <location>
        <begin position="12"/>
        <end position="31"/>
    </location>
</feature>
<dbReference type="AlphaFoldDB" id="A0A917A5Z3"/>
<gene>
    <name evidence="8" type="primary">pmrB</name>
    <name evidence="8" type="ORF">GCM10011510_08520</name>
</gene>
<evidence type="ECO:0000256" key="3">
    <source>
        <dbReference type="ARBA" id="ARBA00022692"/>
    </source>
</evidence>
<evidence type="ECO:0000256" key="4">
    <source>
        <dbReference type="ARBA" id="ARBA00022989"/>
    </source>
</evidence>
<dbReference type="PANTHER" id="PTHR23530">
    <property type="entry name" value="TRANSPORT PROTEIN-RELATED"/>
    <property type="match status" value="1"/>
</dbReference>
<dbReference type="Pfam" id="PF07690">
    <property type="entry name" value="MFS_1"/>
    <property type="match status" value="1"/>
</dbReference>
<evidence type="ECO:0000256" key="6">
    <source>
        <dbReference type="SAM" id="Phobius"/>
    </source>
</evidence>
<reference evidence="8" key="1">
    <citation type="journal article" date="2014" name="Int. J. Syst. Evol. Microbiol.">
        <title>Complete genome sequence of Corynebacterium casei LMG S-19264T (=DSM 44701T), isolated from a smear-ripened cheese.</title>
        <authorList>
            <consortium name="US DOE Joint Genome Institute (JGI-PGF)"/>
            <person name="Walter F."/>
            <person name="Albersmeier A."/>
            <person name="Kalinowski J."/>
            <person name="Ruckert C."/>
        </authorList>
    </citation>
    <scope>NUCLEOTIDE SEQUENCE</scope>
    <source>
        <strain evidence="8">CGMCC 1.15533</strain>
    </source>
</reference>
<sequence length="395" mass="44203">MRVSSYRKNIPLLYAVEWFSFFGITTFWVLFLSQKGMSLLEIGLLESIFHGTSLLSEIPSGMLADRFSYKANLILGRLAAIVSSMLMLLAQGNFWLYALAMVVNAWAYNFDSGTSSAMLYDSAVDAGLKERYLTFSSIISGVTEATMSLGAVLAGFFVHGYLEVTYLMMIACSLCAICLIALLKEPDRKTYTEERVSFSSIVNTVLKEFKTNSALLWWFLIGQIVCATMCMFYFYYQNHLPDLSSWQIAFLMLVGSGLNIGAAYVASQVGKKWSSFQLFPWIVGLTGLLYTAVVANQVLVFMFIYLLSNALYALYMPIISNDIQQYLPNSIRATMLSINAMFFSLSMIVLFPLTGWCIERLGFTPTFLALGSILVLSAFLLVFFLAGIQRKLTKN</sequence>
<keyword evidence="9" id="KW-1185">Reference proteome</keyword>
<feature type="transmembrane region" description="Helical" evidence="6">
    <location>
        <begin position="215"/>
        <end position="236"/>
    </location>
</feature>
<feature type="transmembrane region" description="Helical" evidence="6">
    <location>
        <begin position="331"/>
        <end position="354"/>
    </location>
</feature>
<accession>A0A917A5Z3</accession>
<keyword evidence="2" id="KW-0813">Transport</keyword>
<dbReference type="InterPro" id="IPR020846">
    <property type="entry name" value="MFS_dom"/>
</dbReference>
<feature type="transmembrane region" description="Helical" evidence="6">
    <location>
        <begin position="164"/>
        <end position="183"/>
    </location>
</feature>
<dbReference type="InterPro" id="IPR011701">
    <property type="entry name" value="MFS"/>
</dbReference>
<evidence type="ECO:0000256" key="2">
    <source>
        <dbReference type="ARBA" id="ARBA00022448"/>
    </source>
</evidence>
<dbReference type="EMBL" id="BMJN01000010">
    <property type="protein sequence ID" value="GGE29518.1"/>
    <property type="molecule type" value="Genomic_DNA"/>
</dbReference>